<evidence type="ECO:0000313" key="2">
    <source>
        <dbReference type="Proteomes" id="UP000010077"/>
    </source>
</evidence>
<dbReference type="AlphaFoldDB" id="K7ZC58"/>
<evidence type="ECO:0000313" key="1">
    <source>
        <dbReference type="EMBL" id="AFX98321.1"/>
    </source>
</evidence>
<dbReference type="Proteomes" id="UP000010077">
    <property type="component" value="Chromosome"/>
</dbReference>
<dbReference type="HOGENOM" id="CLU_3267237_0_0_5"/>
<protein>
    <submittedName>
        <fullName evidence="1">Uncharacterized protein</fullName>
    </submittedName>
</protein>
<reference evidence="1 2" key="1">
    <citation type="journal article" date="2012" name="Proc. Natl. Acad. Sci. U.S.A.">
        <title>Genome streamlining and chemical defense in a coral reef symbiosis.</title>
        <authorList>
            <person name="Kwan J.C."/>
            <person name="Donia M.S."/>
            <person name="Han A.W."/>
            <person name="Hirose E."/>
            <person name="Haygood M.G."/>
            <person name="Schmidt E.W."/>
        </authorList>
    </citation>
    <scope>NUCLEOTIDE SEQUENCE [LARGE SCALE GENOMIC DNA]</scope>
    <source>
        <strain evidence="1 2">L2</strain>
    </source>
</reference>
<sequence length="41" mass="4721">MKIFSVMFPCVSLVNLCAKMKNSFQESIQNFCIFCNLRAIT</sequence>
<accession>K7ZC58</accession>
<proteinExistence type="predicted"/>
<keyword evidence="2" id="KW-1185">Reference proteome</keyword>
<gene>
    <name evidence="1" type="ORF">A1OE_110</name>
</gene>
<organism evidence="1 2">
    <name type="scientific">Candidatus Endolissoclinum faulkneri L2</name>
    <dbReference type="NCBI Taxonomy" id="1193729"/>
    <lineage>
        <taxon>Bacteria</taxon>
        <taxon>Pseudomonadati</taxon>
        <taxon>Pseudomonadota</taxon>
        <taxon>Alphaproteobacteria</taxon>
        <taxon>Rhodospirillales</taxon>
        <taxon>Rhodospirillaceae</taxon>
        <taxon>Candidatus Endolissoclinum</taxon>
    </lineage>
</organism>
<dbReference type="KEGG" id="thal:A1OE_110"/>
<name>K7ZC58_9PROT</name>
<dbReference type="EMBL" id="CP003539">
    <property type="protein sequence ID" value="AFX98321.1"/>
    <property type="molecule type" value="Genomic_DNA"/>
</dbReference>